<dbReference type="PROSITE" id="PS50943">
    <property type="entry name" value="HTH_CROC1"/>
    <property type="match status" value="1"/>
</dbReference>
<dbReference type="PANTHER" id="PTHR46558">
    <property type="entry name" value="TRACRIPTIONAL REGULATORY PROTEIN-RELATED-RELATED"/>
    <property type="match status" value="1"/>
</dbReference>
<dbReference type="KEGG" id="dtn:DTL3_1158"/>
<keyword evidence="2" id="KW-0812">Transmembrane</keyword>
<dbReference type="Proteomes" id="UP000032809">
    <property type="component" value="Chromosome I"/>
</dbReference>
<organism evidence="4 5">
    <name type="scientific">Defluviitoga tunisiensis</name>
    <dbReference type="NCBI Taxonomy" id="1006576"/>
    <lineage>
        <taxon>Bacteria</taxon>
        <taxon>Thermotogati</taxon>
        <taxon>Thermotogota</taxon>
        <taxon>Thermotogae</taxon>
        <taxon>Petrotogales</taxon>
        <taxon>Petrotogaceae</taxon>
        <taxon>Defluviitoga</taxon>
    </lineage>
</organism>
<dbReference type="OrthoDB" id="7865033at2"/>
<dbReference type="GO" id="GO:0003677">
    <property type="term" value="F:DNA binding"/>
    <property type="evidence" value="ECO:0007669"/>
    <property type="project" value="UniProtKB-KW"/>
</dbReference>
<dbReference type="Pfam" id="PF01381">
    <property type="entry name" value="HTH_3"/>
    <property type="match status" value="1"/>
</dbReference>
<proteinExistence type="predicted"/>
<feature type="transmembrane region" description="Helical" evidence="2">
    <location>
        <begin position="134"/>
        <end position="151"/>
    </location>
</feature>
<evidence type="ECO:0000256" key="2">
    <source>
        <dbReference type="SAM" id="Phobius"/>
    </source>
</evidence>
<evidence type="ECO:0000259" key="3">
    <source>
        <dbReference type="PROSITE" id="PS50943"/>
    </source>
</evidence>
<evidence type="ECO:0000313" key="4">
    <source>
        <dbReference type="EMBL" id="CEP78462.1"/>
    </source>
</evidence>
<feature type="domain" description="HTH cro/C1-type" evidence="3">
    <location>
        <begin position="10"/>
        <end position="64"/>
    </location>
</feature>
<keyword evidence="5" id="KW-1185">Reference proteome</keyword>
<keyword evidence="2" id="KW-0472">Membrane</keyword>
<name>A0A0C7NRH7_DEFTU</name>
<gene>
    <name evidence="4" type="ORF">DTL3_1158</name>
</gene>
<evidence type="ECO:0000256" key="1">
    <source>
        <dbReference type="ARBA" id="ARBA00023125"/>
    </source>
</evidence>
<dbReference type="PATRIC" id="fig|1006576.9.peg.1160"/>
<dbReference type="Gene3D" id="1.10.260.40">
    <property type="entry name" value="lambda repressor-like DNA-binding domains"/>
    <property type="match status" value="1"/>
</dbReference>
<sequence length="170" mass="19132">MDQIKIGKFIASCRKEQGMTQAALAEKLGISDQAVSKWETGKSMPDLDKISELCGYLGIDVNELLSGEKLTMEQYKEHAERNLIETLSSSSFTLKEKIEFYKKKWLKEHIAFMVMLAVIIVAMLVAGVIMKNSVVIAIAVVLFPVFHAIRYNSMMIYVERSVYDGSGNQQ</sequence>
<dbReference type="SMART" id="SM00530">
    <property type="entry name" value="HTH_XRE"/>
    <property type="match status" value="1"/>
</dbReference>
<keyword evidence="2" id="KW-1133">Transmembrane helix</keyword>
<dbReference type="RefSeq" id="WP_045087905.1">
    <property type="nucleotide sequence ID" value="NZ_LN824141.1"/>
</dbReference>
<dbReference type="EMBL" id="LN824141">
    <property type="protein sequence ID" value="CEP78462.1"/>
    <property type="molecule type" value="Genomic_DNA"/>
</dbReference>
<evidence type="ECO:0000313" key="5">
    <source>
        <dbReference type="Proteomes" id="UP000032809"/>
    </source>
</evidence>
<dbReference type="CDD" id="cd00093">
    <property type="entry name" value="HTH_XRE"/>
    <property type="match status" value="1"/>
</dbReference>
<accession>A0A0C7NRH7</accession>
<keyword evidence="1 4" id="KW-0238">DNA-binding</keyword>
<dbReference type="InterPro" id="IPR001387">
    <property type="entry name" value="Cro/C1-type_HTH"/>
</dbReference>
<dbReference type="HOGENOM" id="CLU_066192_2_1_0"/>
<dbReference type="AlphaFoldDB" id="A0A0C7NRH7"/>
<dbReference type="SUPFAM" id="SSF47413">
    <property type="entry name" value="lambda repressor-like DNA-binding domains"/>
    <property type="match status" value="1"/>
</dbReference>
<dbReference type="PANTHER" id="PTHR46558:SF11">
    <property type="entry name" value="HTH-TYPE TRANSCRIPTIONAL REGULATOR XRE"/>
    <property type="match status" value="1"/>
</dbReference>
<dbReference type="STRING" id="1006576.DTL3_1158"/>
<protein>
    <submittedName>
        <fullName evidence="4">DNA-binding protein</fullName>
    </submittedName>
</protein>
<feature type="transmembrane region" description="Helical" evidence="2">
    <location>
        <begin position="110"/>
        <end position="128"/>
    </location>
</feature>
<dbReference type="InterPro" id="IPR010982">
    <property type="entry name" value="Lambda_DNA-bd_dom_sf"/>
</dbReference>
<reference evidence="5" key="1">
    <citation type="submission" date="2014-11" db="EMBL/GenBank/DDBJ databases">
        <authorList>
            <person name="Wibberg D."/>
        </authorList>
    </citation>
    <scope>NUCLEOTIDE SEQUENCE [LARGE SCALE GENOMIC DNA]</scope>
    <source>
        <strain evidence="5">L3</strain>
    </source>
</reference>